<name>A0A498KXV6_9EURY</name>
<organism evidence="5 6">
    <name type="scientific">Halorientalis pallida</name>
    <dbReference type="NCBI Taxonomy" id="2479928"/>
    <lineage>
        <taxon>Archaea</taxon>
        <taxon>Methanobacteriati</taxon>
        <taxon>Methanobacteriota</taxon>
        <taxon>Stenosarchaea group</taxon>
        <taxon>Halobacteria</taxon>
        <taxon>Halobacteriales</taxon>
        <taxon>Haloarculaceae</taxon>
        <taxon>Halorientalis</taxon>
    </lineage>
</organism>
<evidence type="ECO:0000256" key="2">
    <source>
        <dbReference type="ARBA" id="ARBA00022448"/>
    </source>
</evidence>
<dbReference type="Gene3D" id="3.40.190.10">
    <property type="entry name" value="Periplasmic binding protein-like II"/>
    <property type="match status" value="2"/>
</dbReference>
<comment type="subcellular location">
    <subcellularLocation>
        <location evidence="1">Periplasm</location>
    </subcellularLocation>
</comment>
<evidence type="ECO:0000313" key="5">
    <source>
        <dbReference type="EMBL" id="RXK50440.1"/>
    </source>
</evidence>
<dbReference type="GO" id="GO:0030976">
    <property type="term" value="F:thiamine pyrophosphate binding"/>
    <property type="evidence" value="ECO:0007669"/>
    <property type="project" value="TreeGrafter"/>
</dbReference>
<dbReference type="GO" id="GO:0042597">
    <property type="term" value="C:periplasmic space"/>
    <property type="evidence" value="ECO:0007669"/>
    <property type="project" value="UniProtKB-SubCell"/>
</dbReference>
<dbReference type="GO" id="GO:0030975">
    <property type="term" value="F:thiamine binding"/>
    <property type="evidence" value="ECO:0007669"/>
    <property type="project" value="TreeGrafter"/>
</dbReference>
<evidence type="ECO:0000256" key="3">
    <source>
        <dbReference type="ARBA" id="ARBA00022729"/>
    </source>
</evidence>
<accession>A0A498KXV6</accession>
<dbReference type="InterPro" id="IPR006059">
    <property type="entry name" value="SBP"/>
</dbReference>
<dbReference type="GO" id="GO:0015888">
    <property type="term" value="P:thiamine transport"/>
    <property type="evidence" value="ECO:0007669"/>
    <property type="project" value="TreeGrafter"/>
</dbReference>
<evidence type="ECO:0000256" key="4">
    <source>
        <dbReference type="ARBA" id="ARBA00022764"/>
    </source>
</evidence>
<dbReference type="Proteomes" id="UP000289691">
    <property type="component" value="Unassembled WGS sequence"/>
</dbReference>
<evidence type="ECO:0000313" key="6">
    <source>
        <dbReference type="Proteomes" id="UP000289691"/>
    </source>
</evidence>
<dbReference type="PANTHER" id="PTHR30006">
    <property type="entry name" value="THIAMINE-BINDING PERIPLASMIC PROTEIN-RELATED"/>
    <property type="match status" value="1"/>
</dbReference>
<keyword evidence="4" id="KW-0574">Periplasm</keyword>
<keyword evidence="2" id="KW-0813">Transport</keyword>
<comment type="caution">
    <text evidence="5">The sequence shown here is derived from an EMBL/GenBank/DDBJ whole genome shotgun (WGS) entry which is preliminary data.</text>
</comment>
<dbReference type="AlphaFoldDB" id="A0A498KXV6"/>
<keyword evidence="6" id="KW-1185">Reference proteome</keyword>
<dbReference type="Pfam" id="PF13416">
    <property type="entry name" value="SBP_bac_8"/>
    <property type="match status" value="1"/>
</dbReference>
<reference evidence="5 6" key="1">
    <citation type="submission" date="2019-01" db="EMBL/GenBank/DDBJ databases">
        <title>Halorientalis sp. F13-25 a new haloarchaeum isolated from hypersaline water.</title>
        <authorList>
            <person name="Ana D.-V."/>
            <person name="Cristina S.-P."/>
            <person name="Antonio V."/>
        </authorList>
    </citation>
    <scope>NUCLEOTIDE SEQUENCE [LARGE SCALE GENOMIC DNA]</scope>
    <source>
        <strain evidence="5 6">F13-25</strain>
    </source>
</reference>
<dbReference type="EMBL" id="RDFA01000002">
    <property type="protein sequence ID" value="RXK50440.1"/>
    <property type="molecule type" value="Genomic_DNA"/>
</dbReference>
<dbReference type="PANTHER" id="PTHR30006:SF3">
    <property type="entry name" value="THIAMINE-BINDING PERIPLASMIC PROTEIN"/>
    <property type="match status" value="1"/>
</dbReference>
<gene>
    <name evidence="5" type="ORF">EAF64_07775</name>
</gene>
<sequence>MLAAKLCVMSQRTNGSSVPVSRRSFLAAGGAAAITTAGCLGSSGSSSVLRVSTWSGTNETIFKNVVKPRYEEATGNTLEVVGNWQGILSKIRQSPADDPPFDVTVGVSRTHYRGRQNDLWTPVRYENLTHSDQLKSRLRGFPAAEQAVPVAYGVHCYVYDEDAIEWTPESWADIRSEAATGVALPSDYWLKLLMMAALISDDQPLAEEVYDQSTEDRLFDIVDDVPVETFYSGSQGLWTALSQGLATVGHNFFAYGTAKDRSTETLNLGITVPERTTGYVDYYQIVRGTDDREAAEEFLDFLIKPETQTAYAQEFNLGMANTEAEYPELTRENVPTTNEDLQTVAFQNFARVADYAPEWEQRFRELVQNS</sequence>
<dbReference type="SUPFAM" id="SSF53850">
    <property type="entry name" value="Periplasmic binding protein-like II"/>
    <property type="match status" value="1"/>
</dbReference>
<keyword evidence="3" id="KW-0732">Signal</keyword>
<proteinExistence type="predicted"/>
<evidence type="ECO:0000256" key="1">
    <source>
        <dbReference type="ARBA" id="ARBA00004418"/>
    </source>
</evidence>
<protein>
    <submittedName>
        <fullName evidence="5">Extracellular solute-binding protein</fullName>
    </submittedName>
</protein>